<organism evidence="8 9">
    <name type="scientific">Pichia angusta</name>
    <name type="common">Yeast</name>
    <name type="synonym">Hansenula polymorpha</name>
    <dbReference type="NCBI Taxonomy" id="870730"/>
    <lineage>
        <taxon>Eukaryota</taxon>
        <taxon>Fungi</taxon>
        <taxon>Dikarya</taxon>
        <taxon>Ascomycota</taxon>
        <taxon>Saccharomycotina</taxon>
        <taxon>Pichiomycetes</taxon>
        <taxon>Pichiales</taxon>
        <taxon>Pichiaceae</taxon>
        <taxon>Ogataea</taxon>
    </lineage>
</organism>
<evidence type="ECO:0000259" key="7">
    <source>
        <dbReference type="Pfam" id="PF01636"/>
    </source>
</evidence>
<dbReference type="PANTHER" id="PTHR36091:SF1">
    <property type="entry name" value="ALTERED INHERITANCE OF MITOCHONDRIA PROTEIN 9, MITOCHONDRIAL"/>
    <property type="match status" value="1"/>
</dbReference>
<comment type="similarity">
    <text evidence="2">Belongs to the AIM9 family.</text>
</comment>
<evidence type="ECO:0000313" key="8">
    <source>
        <dbReference type="EMBL" id="KAG7821288.1"/>
    </source>
</evidence>
<dbReference type="PANTHER" id="PTHR36091">
    <property type="entry name" value="ALTERED INHERITANCE OF MITOCHONDRIA PROTEIN 9, MITOCHONDRIAL"/>
    <property type="match status" value="1"/>
</dbReference>
<dbReference type="InterPro" id="IPR011009">
    <property type="entry name" value="Kinase-like_dom_sf"/>
</dbReference>
<dbReference type="RefSeq" id="XP_043061831.1">
    <property type="nucleotide sequence ID" value="XM_043201730.1"/>
</dbReference>
<feature type="domain" description="Aminoglycoside phosphotransferase" evidence="7">
    <location>
        <begin position="199"/>
        <end position="292"/>
    </location>
</feature>
<evidence type="ECO:0000256" key="3">
    <source>
        <dbReference type="ARBA" id="ARBA00016197"/>
    </source>
</evidence>
<dbReference type="GO" id="GO:0005739">
    <property type="term" value="C:mitochondrion"/>
    <property type="evidence" value="ECO:0007669"/>
    <property type="project" value="UniProtKB-SubCell"/>
</dbReference>
<dbReference type="SUPFAM" id="SSF56112">
    <property type="entry name" value="Protein kinase-like (PK-like)"/>
    <property type="match status" value="1"/>
</dbReference>
<evidence type="ECO:0000256" key="4">
    <source>
        <dbReference type="ARBA" id="ARBA00022946"/>
    </source>
</evidence>
<evidence type="ECO:0000256" key="2">
    <source>
        <dbReference type="ARBA" id="ARBA00005543"/>
    </source>
</evidence>
<evidence type="ECO:0000256" key="1">
    <source>
        <dbReference type="ARBA" id="ARBA00004173"/>
    </source>
</evidence>
<accession>A0AAN6DKQ8</accession>
<dbReference type="Pfam" id="PF01636">
    <property type="entry name" value="APH"/>
    <property type="match status" value="1"/>
</dbReference>
<evidence type="ECO:0000256" key="5">
    <source>
        <dbReference type="ARBA" id="ARBA00023128"/>
    </source>
</evidence>
<protein>
    <recommendedName>
        <fullName evidence="3">Altered inheritance of mitochondria protein 9, mitochondrial</fullName>
    </recommendedName>
    <alternativeName>
        <fullName evidence="6">Found in mitochondrial proteome protein 29</fullName>
    </alternativeName>
</protein>
<evidence type="ECO:0000313" key="9">
    <source>
        <dbReference type="Proteomes" id="UP001196530"/>
    </source>
</evidence>
<sequence length="658" mass="74600">MVQLGATGLVGSVSVVDLEKVGLDEAVLGWVGSNVKTEGRDLSGDDRRDDAVHPVIEEICSVGDAPFEDFHVKRVCAVRHLAVVEMDVVEEVAQIRDARNGQRHQNSGQVICVFTELSDEKDPKRASIFEYSWGSWLENDTVEKEKRRTEFSIKGLNDLLAQVVKPFEGTVLLPAAHNVSVLKDNVDLVKTGFSHIKQISSIHEGKHHRIYKLQLDHQQEELVLRVPYKLDSEVYTDRRIKSEAATMDFLAKKLGLNVPKVLAYSGVAENPVGTPFMLMEFKKGELLMRKWNPLIPGAVNEEKSKAELMSVISPIAEFNKKATDITFTHYGSLYFKEDGYEHIVDEPYVGETDESLKNRWVIGPTVEKAYYRNKDVEVAEIDKFVGPWTVEQPLRMVADLAQLELENVQKQGHDQAVPVYRKLGQVAEKLFDVESKTIPHMDALLAPRLALPDLDPMNVIVGDETWFIDFEGACIKPFLLSSYPKFVQYSGPKIFDLEADVEGYDKLDDVAKQQYEYMFCRTRNQFYWELALNETNKELLGVISPAVKLIKSAYLSALDAKTDKDYLYVENGLVELYTMWPHYESAAIVKGPNPLTFSEQELQAYETAFQDYQTELSSMPFAATGGWVPQDMFARLLEQKLLVEKNGSYTFDRDKLLQ</sequence>
<proteinExistence type="inferred from homology"/>
<dbReference type="AlphaFoldDB" id="A0AAN6DKQ8"/>
<keyword evidence="5" id="KW-0496">Mitochondrion</keyword>
<gene>
    <name evidence="8" type="ORF">KL928_001372</name>
</gene>
<name>A0AAN6DKQ8_PICAN</name>
<comment type="subcellular location">
    <subcellularLocation>
        <location evidence="1">Mitochondrion</location>
    </subcellularLocation>
</comment>
<dbReference type="EMBL" id="JAHLUX010000002">
    <property type="protein sequence ID" value="KAG7821288.1"/>
    <property type="molecule type" value="Genomic_DNA"/>
</dbReference>
<keyword evidence="4" id="KW-0809">Transit peptide</keyword>
<dbReference type="GeneID" id="66125423"/>
<dbReference type="Gene3D" id="3.30.200.20">
    <property type="entry name" value="Phosphorylase Kinase, domain 1"/>
    <property type="match status" value="1"/>
</dbReference>
<dbReference type="Proteomes" id="UP001196530">
    <property type="component" value="Unassembled WGS sequence"/>
</dbReference>
<comment type="caution">
    <text evidence="8">The sequence shown here is derived from an EMBL/GenBank/DDBJ whole genome shotgun (WGS) entry which is preliminary data.</text>
</comment>
<dbReference type="InterPro" id="IPR051035">
    <property type="entry name" value="Mito_inheritance_9"/>
</dbReference>
<dbReference type="InterPro" id="IPR002575">
    <property type="entry name" value="Aminoglycoside_PTrfase"/>
</dbReference>
<evidence type="ECO:0000256" key="6">
    <source>
        <dbReference type="ARBA" id="ARBA00031849"/>
    </source>
</evidence>
<reference evidence="8" key="1">
    <citation type="journal article" date="2021" name="G3 (Bethesda)">
        <title>Genomic diversity, chromosomal rearrangements, and interspecies hybridization in the ogataea polymorpha species complex.</title>
        <authorList>
            <person name="Hanson S.J."/>
            <person name="Cinneide E.O."/>
            <person name="Salzberg L.I."/>
            <person name="Wolfe K.H."/>
            <person name="McGowan J."/>
            <person name="Fitzpatrick D.A."/>
            <person name="Matlin K."/>
        </authorList>
    </citation>
    <scope>NUCLEOTIDE SEQUENCE</scope>
    <source>
        <strain evidence="8">61-244</strain>
    </source>
</reference>